<dbReference type="EMBL" id="RYZI01000163">
    <property type="protein sequence ID" value="RWA09224.1"/>
    <property type="molecule type" value="Genomic_DNA"/>
</dbReference>
<feature type="domain" description="Nephrocystin 3-like N-terminal" evidence="4">
    <location>
        <begin position="301"/>
        <end position="472"/>
    </location>
</feature>
<dbReference type="Proteomes" id="UP000286045">
    <property type="component" value="Unassembled WGS sequence"/>
</dbReference>
<reference evidence="5 6" key="1">
    <citation type="submission" date="2018-12" db="EMBL/GenBank/DDBJ databases">
        <title>Draft genome sequence of Xylaria grammica IHI A82.</title>
        <authorList>
            <person name="Buettner E."/>
            <person name="Kellner H."/>
        </authorList>
    </citation>
    <scope>NUCLEOTIDE SEQUENCE [LARGE SCALE GENOMIC DNA]</scope>
    <source>
        <strain evidence="5 6">IHI A82</strain>
    </source>
</reference>
<keyword evidence="6" id="KW-1185">Reference proteome</keyword>
<dbReference type="InterPro" id="IPR056884">
    <property type="entry name" value="NPHP3-like_N"/>
</dbReference>
<dbReference type="SUPFAM" id="SSF48452">
    <property type="entry name" value="TPR-like"/>
    <property type="match status" value="1"/>
</dbReference>
<protein>
    <submittedName>
        <fullName evidence="5">Uncharacterized protein</fullName>
    </submittedName>
</protein>
<dbReference type="Pfam" id="PF24883">
    <property type="entry name" value="NPHP3_N"/>
    <property type="match status" value="1"/>
</dbReference>
<dbReference type="SUPFAM" id="SSF52540">
    <property type="entry name" value="P-loop containing nucleoside triphosphate hydrolases"/>
    <property type="match status" value="1"/>
</dbReference>
<accession>A0A439D4A5</accession>
<dbReference type="PANTHER" id="PTHR10039">
    <property type="entry name" value="AMELOGENIN"/>
    <property type="match status" value="1"/>
</dbReference>
<dbReference type="PANTHER" id="PTHR10039:SF17">
    <property type="entry name" value="FUNGAL STAND N-TERMINAL GOODBYE DOMAIN-CONTAINING PROTEIN-RELATED"/>
    <property type="match status" value="1"/>
</dbReference>
<dbReference type="STRING" id="363999.A0A439D4A5"/>
<name>A0A439D4A5_9PEZI</name>
<dbReference type="Pfam" id="PF17109">
    <property type="entry name" value="Goodbye"/>
    <property type="match status" value="1"/>
</dbReference>
<feature type="compositionally biased region" description="Basic and acidic residues" evidence="2">
    <location>
        <begin position="1404"/>
        <end position="1414"/>
    </location>
</feature>
<proteinExistence type="predicted"/>
<dbReference type="InterPro" id="IPR031350">
    <property type="entry name" value="Goodbye_dom"/>
</dbReference>
<evidence type="ECO:0000259" key="3">
    <source>
        <dbReference type="Pfam" id="PF17109"/>
    </source>
</evidence>
<evidence type="ECO:0000256" key="2">
    <source>
        <dbReference type="SAM" id="MobiDB-lite"/>
    </source>
</evidence>
<evidence type="ECO:0000313" key="5">
    <source>
        <dbReference type="EMBL" id="RWA09224.1"/>
    </source>
</evidence>
<evidence type="ECO:0000256" key="1">
    <source>
        <dbReference type="ARBA" id="ARBA00022737"/>
    </source>
</evidence>
<comment type="caution">
    <text evidence="5">The sequence shown here is derived from an EMBL/GenBank/DDBJ whole genome shotgun (WGS) entry which is preliminary data.</text>
</comment>
<keyword evidence="1" id="KW-0677">Repeat</keyword>
<feature type="domain" description="Fungal STAND N-terminal Goodbye" evidence="3">
    <location>
        <begin position="25"/>
        <end position="147"/>
    </location>
</feature>
<dbReference type="Gene3D" id="1.25.40.10">
    <property type="entry name" value="Tetratricopeptide repeat domain"/>
    <property type="match status" value="1"/>
</dbReference>
<dbReference type="Gene3D" id="3.40.50.300">
    <property type="entry name" value="P-loop containing nucleotide triphosphate hydrolases"/>
    <property type="match status" value="1"/>
</dbReference>
<evidence type="ECO:0000313" key="6">
    <source>
        <dbReference type="Proteomes" id="UP000286045"/>
    </source>
</evidence>
<evidence type="ECO:0000259" key="4">
    <source>
        <dbReference type="Pfam" id="PF24883"/>
    </source>
</evidence>
<sequence length="1592" mass="178347">MEGPKPSEALGGKLPEGGMSMKDLWADAAKSFESICGKSLQGGDVRSFDDVKARIESSSKPGGDDGPGDKWAKAKSVGLESLKYLKLLVGAASQASEFIPLPGSAVNITTNALCFVFDIPETIKGYNDAIDQVFGEVSSALSQFKIFESMDSVDPLLIKQIHLVMISFVKLCAYVVKYHQGRKRDRIFQQFKSVLNDDSGLAAGMAEFKQALQKQSDVEGTITLSVVVETRTDIKTVLENMSVSSKTNEETHQMVRSLNVDAKRDKALITIRDTLSAWSTVRLDTRTTQTCSDYHRSCLADTGSWIWKHSEYKAWTESKDIDTSHVLLISGPPSSGKTLVSSLITRNLEELRGRTYVAHYFFPSSTKKSDEKNPVQVALKYMAFQIARVDPTVRTALGKACDANPSAFRSSVNLENLWGELKIGTPGSGARYYLIFDGLENLPKAQAQMLLKFLLDRKVAADLAGTVRFLVSGTDNEFADESSVGSALRIQMSEHNMADMRVIIEDALTTRGILKNAKPGSNQQNAKDKIIEKLPQNAKGSYSLLQFGLDEVIRLLSTRTAIEELDRMLDQSTSSHEVAIKKLQQSLTPDEVSELNELLKWVLFGRITLNLNDLEAAMFLSSGTESLASLEHIIKTKYAAVLKLEDKEVYGQDGIRDYLYKERDNLDRLSQSKERATISMTITINNVDQEICGHFLWDLAHKAIRDKFRFDFDAASNSLQSNKVTVAVDEFEAHRTIVKRAFEYLGAERRDQTASIGDYLVGWLPYHLNRILQLEEEEKGALMPDEQTEIGRNLFQLFKDEEYIRRHKATFEKTYWWASEMEDLQKWLTDSAVVRKLDKRWRDRVRLAANPIRGFLTELVKMIITGFLRERSWNVENAYWWIYEFMKVDNKTQNPSTLPDASVDDDDASSSSSPPSSNPEINWDLLSTWCQGFLQLPDSELNSLWYERLATAAAYHESPPDTVMSLFKRALEQGTPSWRCQRGLGEAYFAQGQTPEAITHIELALTDVQRDGASPKPEEKDKVDLHLLLGKYAYAANDVQKAADQYLLVCQSKDAEQARQGQLGHLKSRLKYTDVKGLREMLSGELAADGGENKLVGILQMVARDSENADIILKMFHLAKGDRDLLAKIVQAMEAATTTPADGRATEMSSDDRFAEDEHRGVLLYYRGVAAYTYKACAEGTEPISEALRLWRESRDQLSNVGGDNAFSVRSNATTALAKHYFQHMMDDHNLDHVDALSRLAGVDSEFSNDSPGYLCALYALHDKKERSREVFVRLMRQALQILLDDTPDNDGLGLWMIHRIMHHHMDFVNSAIALSLYSYQDVVTKELYFELDNIEDGEGIDKQQVLETVTRLAEETIREVKNQVPNSSQQSQRIKAAKAHISSLVATSNPDGNLAADGGDGGTGEKPEGRSEGKPVSVDLVTTTALRLLHTRITALQERAALERPNERWCDGRDRDGNQCKNKEGVEHEFYHCVYCVNRDLCEDCFRRLRDPETEGEVMMCSSKHRWFRIPPCAADMCIGPIAKSVVVPEVKALETDESILEICYPEGEGEKITVAAWLEQLAAEWGISLKEISEETAGQTSPESNDASKE</sequence>
<feature type="region of interest" description="Disordered" evidence="2">
    <location>
        <begin position="894"/>
        <end position="919"/>
    </location>
</feature>
<dbReference type="InterPro" id="IPR027417">
    <property type="entry name" value="P-loop_NTPase"/>
</dbReference>
<feature type="region of interest" description="Disordered" evidence="2">
    <location>
        <begin position="1388"/>
        <end position="1417"/>
    </location>
</feature>
<feature type="region of interest" description="Disordered" evidence="2">
    <location>
        <begin position="51"/>
        <end position="70"/>
    </location>
</feature>
<dbReference type="InterPro" id="IPR011990">
    <property type="entry name" value="TPR-like_helical_dom_sf"/>
</dbReference>
<organism evidence="5 6">
    <name type="scientific">Xylaria grammica</name>
    <dbReference type="NCBI Taxonomy" id="363999"/>
    <lineage>
        <taxon>Eukaryota</taxon>
        <taxon>Fungi</taxon>
        <taxon>Dikarya</taxon>
        <taxon>Ascomycota</taxon>
        <taxon>Pezizomycotina</taxon>
        <taxon>Sordariomycetes</taxon>
        <taxon>Xylariomycetidae</taxon>
        <taxon>Xylariales</taxon>
        <taxon>Xylariaceae</taxon>
        <taxon>Xylaria</taxon>
    </lineage>
</organism>
<gene>
    <name evidence="5" type="ORF">EKO27_g5885</name>
</gene>